<dbReference type="PANTHER" id="PTHR31757">
    <property type="entry name" value="SLL0781 PROTEIN"/>
    <property type="match status" value="1"/>
</dbReference>
<dbReference type="AlphaFoldDB" id="A0AAV2ZA08"/>
<evidence type="ECO:0000313" key="2">
    <source>
        <dbReference type="Proteomes" id="UP001146120"/>
    </source>
</evidence>
<gene>
    <name evidence="1" type="ORF">N0F65_004839</name>
</gene>
<protein>
    <submittedName>
        <fullName evidence="1">Uncharacterized protein</fullName>
    </submittedName>
</protein>
<dbReference type="Proteomes" id="UP001146120">
    <property type="component" value="Unassembled WGS sequence"/>
</dbReference>
<accession>A0AAV2ZA08</accession>
<dbReference type="SUPFAM" id="SSF54427">
    <property type="entry name" value="NTF2-like"/>
    <property type="match status" value="1"/>
</dbReference>
<dbReference type="InterPro" id="IPR009783">
    <property type="entry name" value="DUF1348"/>
</dbReference>
<evidence type="ECO:0000313" key="1">
    <source>
        <dbReference type="EMBL" id="DBA02204.1"/>
    </source>
</evidence>
<keyword evidence="2" id="KW-1185">Reference proteome</keyword>
<name>A0AAV2ZA08_9STRA</name>
<dbReference type="EMBL" id="DAKRPA010000035">
    <property type="protein sequence ID" value="DBA02204.1"/>
    <property type="molecule type" value="Genomic_DNA"/>
</dbReference>
<dbReference type="Gene3D" id="3.10.450.50">
    <property type="match status" value="1"/>
</dbReference>
<comment type="caution">
    <text evidence="1">The sequence shown here is derived from an EMBL/GenBank/DDBJ whole genome shotgun (WGS) entry which is preliminary data.</text>
</comment>
<dbReference type="Pfam" id="PF07080">
    <property type="entry name" value="DUF1348"/>
    <property type="match status" value="1"/>
</dbReference>
<proteinExistence type="predicted"/>
<dbReference type="InterPro" id="IPR032710">
    <property type="entry name" value="NTF2-like_dom_sf"/>
</dbReference>
<sequence>MSLRRCPTTAAATMQRIQRLHRHFSSSMAAPRPPLPPFTQATAAQKVRAAEDAWNTRDAKRVAQAYTVDSQWRNRSEFLTGRDEIEAFLTRKWAKESQYRLIKELFAFNDNRIAVRFAYEWQDAATKQWYRAYGNENWIFDDQGYMAKRYASINDVPIKESERKYHWKQGERRPDDHPSLSDLGLFNTELTPLIESKCCPESSPSMAAIYRGSPSRFPFGSSPVGPTHYTTSAGDHSAGISLTAPLPGQSASSMPMRYNAYAVEGHSVPLPSISPTSRTHSMSVHQHTSMAALNLAMSAALPPPGATLGLLHTTTTTSATRHSYAAGTLNSGALRPSPVPLYLGNQLSNGASSPMFVNPAYSSKAFLNNGLERPHSPEMLMVSPGVPTPVELSIYENKQPTGLLHVTIGNQTVEFLDGVANMPQRKRTA</sequence>
<reference evidence="1" key="1">
    <citation type="submission" date="2022-11" db="EMBL/GenBank/DDBJ databases">
        <authorList>
            <person name="Morgan W.R."/>
            <person name="Tartar A."/>
        </authorList>
    </citation>
    <scope>NUCLEOTIDE SEQUENCE</scope>
    <source>
        <strain evidence="1">ARSEF 373</strain>
    </source>
</reference>
<reference evidence="1" key="2">
    <citation type="journal article" date="2023" name="Microbiol Resour">
        <title>Decontamination and Annotation of the Draft Genome Sequence of the Oomycete Lagenidium giganteum ARSEF 373.</title>
        <authorList>
            <person name="Morgan W.R."/>
            <person name="Tartar A."/>
        </authorList>
    </citation>
    <scope>NUCLEOTIDE SEQUENCE</scope>
    <source>
        <strain evidence="1">ARSEF 373</strain>
    </source>
</reference>
<organism evidence="1 2">
    <name type="scientific">Lagenidium giganteum</name>
    <dbReference type="NCBI Taxonomy" id="4803"/>
    <lineage>
        <taxon>Eukaryota</taxon>
        <taxon>Sar</taxon>
        <taxon>Stramenopiles</taxon>
        <taxon>Oomycota</taxon>
        <taxon>Peronosporomycetes</taxon>
        <taxon>Pythiales</taxon>
        <taxon>Pythiaceae</taxon>
    </lineage>
</organism>
<dbReference type="PANTHER" id="PTHR31757:SF0">
    <property type="entry name" value="SLL0781 PROTEIN"/>
    <property type="match status" value="1"/>
</dbReference>